<evidence type="ECO:0000313" key="1">
    <source>
        <dbReference type="EMBL" id="DAG00253.1"/>
    </source>
</evidence>
<protein>
    <submittedName>
        <fullName evidence="1">Uncharacterized protein</fullName>
    </submittedName>
</protein>
<dbReference type="EMBL" id="BK016178">
    <property type="protein sequence ID" value="DAG00253.1"/>
    <property type="molecule type" value="Genomic_DNA"/>
</dbReference>
<name>A0A8S5V0L7_9CAUD</name>
<accession>A0A8S5V0L7</accession>
<reference evidence="1" key="1">
    <citation type="journal article" date="2021" name="Proc. Natl. Acad. Sci. U.S.A.">
        <title>A Catalog of Tens of Thousands of Viruses from Human Metagenomes Reveals Hidden Associations with Chronic Diseases.</title>
        <authorList>
            <person name="Tisza M.J."/>
            <person name="Buck C.B."/>
        </authorList>
    </citation>
    <scope>NUCLEOTIDE SEQUENCE</scope>
    <source>
        <strain evidence="1">CtJDl18</strain>
    </source>
</reference>
<proteinExistence type="predicted"/>
<organism evidence="1">
    <name type="scientific">Podoviridae sp. ctJDl18</name>
    <dbReference type="NCBI Taxonomy" id="2825242"/>
    <lineage>
        <taxon>Viruses</taxon>
        <taxon>Duplodnaviria</taxon>
        <taxon>Heunggongvirae</taxon>
        <taxon>Uroviricota</taxon>
        <taxon>Caudoviricetes</taxon>
    </lineage>
</organism>
<sequence>MSKSINVHEACVITKDDKGNLSLVGKAKEALTTLKKNKVSVCILLCDNKKEDVEKFLNENNVPFASLSTKQETDKDGNTVHVDPPKADVTIMPSSKVITLRDDWQWCLDDIARRLWGKEKKENPKSEQQRMDDSMADYIRWATPKKEEANGPTQIGQSSLQHLQNTIFIF</sequence>